<evidence type="ECO:0000256" key="1">
    <source>
        <dbReference type="SAM" id="MobiDB-lite"/>
    </source>
</evidence>
<dbReference type="AlphaFoldDB" id="A0AAD6Y8I7"/>
<comment type="caution">
    <text evidence="2">The sequence shown here is derived from an EMBL/GenBank/DDBJ whole genome shotgun (WGS) entry which is preliminary data.</text>
</comment>
<protein>
    <submittedName>
        <fullName evidence="2">Uncharacterized protein</fullName>
    </submittedName>
</protein>
<keyword evidence="3" id="KW-1185">Reference proteome</keyword>
<evidence type="ECO:0000313" key="3">
    <source>
        <dbReference type="Proteomes" id="UP001219525"/>
    </source>
</evidence>
<proteinExistence type="predicted"/>
<organism evidence="2 3">
    <name type="scientific">Mycena pura</name>
    <dbReference type="NCBI Taxonomy" id="153505"/>
    <lineage>
        <taxon>Eukaryota</taxon>
        <taxon>Fungi</taxon>
        <taxon>Dikarya</taxon>
        <taxon>Basidiomycota</taxon>
        <taxon>Agaricomycotina</taxon>
        <taxon>Agaricomycetes</taxon>
        <taxon>Agaricomycetidae</taxon>
        <taxon>Agaricales</taxon>
        <taxon>Marasmiineae</taxon>
        <taxon>Mycenaceae</taxon>
        <taxon>Mycena</taxon>
    </lineage>
</organism>
<evidence type="ECO:0000313" key="2">
    <source>
        <dbReference type="EMBL" id="KAJ7202270.1"/>
    </source>
</evidence>
<sequence length="187" mass="20831">MTPDKRGEDYKRPFGKPNGNPDHQSIATGKDHHVSDDWRGLPNAKGWTPTTLEPLGYTQLWNHCDFPLCVEAGQDLRKQAHDKDHKVLASLAQLEVLQDELMTHQWANTLLILVYTHIATVREGIIADALYLLEAQTQCSQGVSDKLWVKTASTVEKPPTQGKSGTFRISEGQGNFYAPTGCFGDLF</sequence>
<gene>
    <name evidence="2" type="ORF">GGX14DRAFT_399439</name>
</gene>
<dbReference type="Proteomes" id="UP001219525">
    <property type="component" value="Unassembled WGS sequence"/>
</dbReference>
<reference evidence="2" key="1">
    <citation type="submission" date="2023-03" db="EMBL/GenBank/DDBJ databases">
        <title>Massive genome expansion in bonnet fungi (Mycena s.s.) driven by repeated elements and novel gene families across ecological guilds.</title>
        <authorList>
            <consortium name="Lawrence Berkeley National Laboratory"/>
            <person name="Harder C.B."/>
            <person name="Miyauchi S."/>
            <person name="Viragh M."/>
            <person name="Kuo A."/>
            <person name="Thoen E."/>
            <person name="Andreopoulos B."/>
            <person name="Lu D."/>
            <person name="Skrede I."/>
            <person name="Drula E."/>
            <person name="Henrissat B."/>
            <person name="Morin E."/>
            <person name="Kohler A."/>
            <person name="Barry K."/>
            <person name="LaButti K."/>
            <person name="Morin E."/>
            <person name="Salamov A."/>
            <person name="Lipzen A."/>
            <person name="Mereny Z."/>
            <person name="Hegedus B."/>
            <person name="Baldrian P."/>
            <person name="Stursova M."/>
            <person name="Weitz H."/>
            <person name="Taylor A."/>
            <person name="Grigoriev I.V."/>
            <person name="Nagy L.G."/>
            <person name="Martin F."/>
            <person name="Kauserud H."/>
        </authorList>
    </citation>
    <scope>NUCLEOTIDE SEQUENCE</scope>
    <source>
        <strain evidence="2">9144</strain>
    </source>
</reference>
<accession>A0AAD6Y8I7</accession>
<feature type="region of interest" description="Disordered" evidence="1">
    <location>
        <begin position="1"/>
        <end position="37"/>
    </location>
</feature>
<name>A0AAD6Y8I7_9AGAR</name>
<feature type="compositionally biased region" description="Basic and acidic residues" evidence="1">
    <location>
        <begin position="1"/>
        <end position="12"/>
    </location>
</feature>
<dbReference type="EMBL" id="JARJCW010000055">
    <property type="protein sequence ID" value="KAJ7202270.1"/>
    <property type="molecule type" value="Genomic_DNA"/>
</dbReference>